<dbReference type="SFLD" id="SFLDG00002">
    <property type="entry name" value="C1.7:_P-type_atpase_like"/>
    <property type="match status" value="1"/>
</dbReference>
<dbReference type="InterPro" id="IPR023214">
    <property type="entry name" value="HAD_sf"/>
</dbReference>
<dbReference type="Gene3D" id="2.70.150.10">
    <property type="entry name" value="Calcium-transporting ATPase, cytoplasmic transduction domain A"/>
    <property type="match status" value="1"/>
</dbReference>
<keyword evidence="8 16" id="KW-0067">ATP-binding</keyword>
<dbReference type="InterPro" id="IPR023299">
    <property type="entry name" value="ATPase_P-typ_cyto_dom_N"/>
</dbReference>
<feature type="region of interest" description="Disordered" evidence="19">
    <location>
        <begin position="557"/>
        <end position="592"/>
    </location>
</feature>
<dbReference type="GO" id="GO:0005524">
    <property type="term" value="F:ATP binding"/>
    <property type="evidence" value="ECO:0007669"/>
    <property type="project" value="UniProtKB-UniRule"/>
</dbReference>
<dbReference type="GO" id="GO:0005802">
    <property type="term" value="C:trans-Golgi network"/>
    <property type="evidence" value="ECO:0007669"/>
    <property type="project" value="TreeGrafter"/>
</dbReference>
<keyword evidence="12" id="KW-0445">Lipid transport</keyword>
<dbReference type="EMBL" id="VCGU01000011">
    <property type="protein sequence ID" value="TRY67212.1"/>
    <property type="molecule type" value="Genomic_DNA"/>
</dbReference>
<sequence length="1544" mass="174454">MTELQHCESYSDIEAEERLSLLEASQGHSSYVDDSIILEKVSVVNVDRTKVRFCSVHDSESNYGGFSLPAWFGRRKTEESQRDIIANDSVYNSRFNYANNHIKTSKYTFLTFLPLNLFEQFQRLANFYFICLFILQLIPVISSLTPVTTAVPLIGVLSITAIKDAYDDVQRHRTDNQVNNRRSKVLRKGCLVEEKWHRVQVGDVIRMENNQFVAADILLLSSHNPNGLCYIETAELDGETNLKARQSEELTNQLGQNENALSQFNGHIVCEAPNNNLSRFEGTLSWEGQNFPVDNDNILLRGAVLRNTLWCYGVVIFAGRDTKLMQNSGKTKFKRTSIDRLLNFIILGIVFFLVCMCLFCTIASAVWETLTGQQFQIYLPWDSIIPTEPISGATLISFLVFFSYAIVLNTVVPISLYVSVEVIRLAMSFLIGWDLNMYYEKTDTPARARTTTLNEELGQIEYIFSDKTGTLTQNIMTFNKCTVRGVCYGDVINETEQEVDPEEDETTAHLEREEPSFALITDIFSRFLIREATANIQGVDYQLPNPSDERPQIAAISTNGSLGARPKTQPDKPKSSNLKQPNAAPLAKKEKKVDFSANPMSEATFDFYDQSLLDAVGSNSDVDEFFRCLAICHTVMPAEKDGKLEYQAQSPDENALVSAARNFGFVFLQRSPRSVTISCNGKEEIYEVLCILDFNNVRKRMSVIVRRDNRIKLYCKGADTVVFQRLKAGHDDEVKTKVQDHLDGEGDFFISFNVCYIYIDNTMRKDENKNNRLLFCYWLEVPIVPKPQNIANEDVYKLHMLKALSLFQKFASEGLRTLVLGVKDLSAEQFEDWKASHHEAAIALDNREEKLDAIYNEIEKDLQLLGATAIEDKLQDGVPETIANLALAGIKLWVLTGDKQETAINIGYSCHLLTDDLMEDPFIIDGENFDEVQLQLVTHRNTIQNITSQYQRSRDSLSMLTLSETYSDSDDLDPSSYVDESGRSGFALVINGHSLVYALSEELELLFLGVAEKCNAVICCRVTPLQKAMVVELVKKYKKAVTLAIGDGANDVSMIKTAHIGVGISGQEGMQAVLASDYSLAQFRYLERLLLVHGRWSYYRVCKFLRYFFYKNFAFTLCHFWYAFFCGFSAQTVFDPFFISTYNMFYTSMPIVFLGILDQDVAEESASRYGQLTRSIPYDQYTTSSKFDQVGENKTGNKTLFEPAFIAVYNLFYTSQPVLALGVFDQDVSAEMCLKYPKLYTPGLMSSLFNKKEFFKSAFQGFFASFVLFFATQGAYHDKISWNGEGLSDHMTFGSVVATILVVVVTAQVALDTSYWTAFNHITIWGSIAVYFLLQFSYNYIFGGAYVGSLAKAMSDWTFWFTCLVTTVVLLLPVVAWRFYRMDVHPTLTDKTRLVQRSQKRVKPKPEFRPFSGRRSRRSVRSGYAFSHQEGFGRLITSGKIMRHPHQGPFSLHPNPPSQDGGGGAGSQVSSSSESLARNTKANKGSRGHHHNHHHHHQKASHGRQRPGQGGLTTPMEEGNNLAINLEINGHLREVGIPNRIESE</sequence>
<feature type="binding site" evidence="17">
    <location>
        <position position="1047"/>
    </location>
    <ligand>
        <name>Mg(2+)</name>
        <dbReference type="ChEBI" id="CHEBI:18420"/>
    </ligand>
</feature>
<dbReference type="GO" id="GO:0007030">
    <property type="term" value="P:Golgi organization"/>
    <property type="evidence" value="ECO:0007669"/>
    <property type="project" value="TreeGrafter"/>
</dbReference>
<evidence type="ECO:0000256" key="5">
    <source>
        <dbReference type="ARBA" id="ARBA00022692"/>
    </source>
</evidence>
<feature type="active site" description="4-aspartylphosphate intermediate" evidence="15">
    <location>
        <position position="466"/>
    </location>
</feature>
<dbReference type="PROSITE" id="PS00154">
    <property type="entry name" value="ATPASE_E1_E2"/>
    <property type="match status" value="1"/>
</dbReference>
<feature type="transmembrane region" description="Helical" evidence="18">
    <location>
        <begin position="1358"/>
        <end position="1380"/>
    </location>
</feature>
<dbReference type="InterPro" id="IPR032631">
    <property type="entry name" value="P-type_ATPase_N"/>
</dbReference>
<dbReference type="InterPro" id="IPR032630">
    <property type="entry name" value="P_typ_ATPase_c"/>
</dbReference>
<feature type="transmembrane region" description="Helical" evidence="18">
    <location>
        <begin position="395"/>
        <end position="418"/>
    </location>
</feature>
<dbReference type="PRINTS" id="PR00119">
    <property type="entry name" value="CATATPASE"/>
</dbReference>
<feature type="binding site" evidence="17">
    <location>
        <position position="1051"/>
    </location>
    <ligand>
        <name>Mg(2+)</name>
        <dbReference type="ChEBI" id="CHEBI:18420"/>
    </ligand>
</feature>
<keyword evidence="7 16" id="KW-0547">Nucleotide-binding</keyword>
<feature type="transmembrane region" description="Helical" evidence="18">
    <location>
        <begin position="1254"/>
        <end position="1271"/>
    </location>
</feature>
<keyword evidence="5 18" id="KW-0812">Transmembrane</keyword>
<feature type="binding site" evidence="16">
    <location>
        <position position="716"/>
    </location>
    <ligand>
        <name>ATP</name>
        <dbReference type="ChEBI" id="CHEBI:30616"/>
    </ligand>
</feature>
<evidence type="ECO:0000256" key="19">
    <source>
        <dbReference type="SAM" id="MobiDB-lite"/>
    </source>
</evidence>
<proteinExistence type="inferred from homology"/>
<dbReference type="FunFam" id="2.70.150.10:FF:000025">
    <property type="entry name" value="Phospholipid-transporting ATPase"/>
    <property type="match status" value="1"/>
</dbReference>
<evidence type="ECO:0000256" key="17">
    <source>
        <dbReference type="PIRSR" id="PIRSR606539-3"/>
    </source>
</evidence>
<evidence type="ECO:0000256" key="3">
    <source>
        <dbReference type="ARBA" id="ARBA00008109"/>
    </source>
</evidence>
<evidence type="ECO:0000256" key="10">
    <source>
        <dbReference type="ARBA" id="ARBA00022967"/>
    </source>
</evidence>
<dbReference type="SUPFAM" id="SSF81660">
    <property type="entry name" value="Metal cation-transporting ATPase, ATP-binding domain N"/>
    <property type="match status" value="1"/>
</dbReference>
<evidence type="ECO:0000256" key="1">
    <source>
        <dbReference type="ARBA" id="ARBA00001946"/>
    </source>
</evidence>
<evidence type="ECO:0000256" key="9">
    <source>
        <dbReference type="ARBA" id="ARBA00022842"/>
    </source>
</evidence>
<dbReference type="FunFam" id="3.40.50.1000:FF:000001">
    <property type="entry name" value="Phospholipid-transporting ATPase IC"/>
    <property type="match status" value="1"/>
</dbReference>
<feature type="transmembrane region" description="Helical" evidence="18">
    <location>
        <begin position="147"/>
        <end position="166"/>
    </location>
</feature>
<dbReference type="InterPro" id="IPR044492">
    <property type="entry name" value="P_typ_ATPase_HD_dom"/>
</dbReference>
<dbReference type="GO" id="GO:0016887">
    <property type="term" value="F:ATP hydrolysis activity"/>
    <property type="evidence" value="ECO:0007669"/>
    <property type="project" value="InterPro"/>
</dbReference>
<keyword evidence="6 17" id="KW-0479">Metal-binding</keyword>
<feature type="binding site" evidence="16">
    <location>
        <position position="896"/>
    </location>
    <ligand>
        <name>ATP</name>
        <dbReference type="ChEBI" id="CHEBI:30616"/>
    </ligand>
</feature>
<dbReference type="InterPro" id="IPR006539">
    <property type="entry name" value="P-type_ATPase_IV"/>
</dbReference>
<dbReference type="SFLD" id="SFLDF00027">
    <property type="entry name" value="p-type_atpase"/>
    <property type="match status" value="1"/>
</dbReference>
<feature type="transmembrane region" description="Helical" evidence="18">
    <location>
        <begin position="1291"/>
        <end position="1311"/>
    </location>
</feature>
<keyword evidence="23" id="KW-1185">Reference proteome</keyword>
<feature type="binding site" evidence="16">
    <location>
        <position position="816"/>
    </location>
    <ligand>
        <name>ATP</name>
        <dbReference type="ChEBI" id="CHEBI:30616"/>
    </ligand>
</feature>
<organism evidence="22 23">
    <name type="scientific">Tigriopus californicus</name>
    <name type="common">Marine copepod</name>
    <dbReference type="NCBI Taxonomy" id="6832"/>
    <lineage>
        <taxon>Eukaryota</taxon>
        <taxon>Metazoa</taxon>
        <taxon>Ecdysozoa</taxon>
        <taxon>Arthropoda</taxon>
        <taxon>Crustacea</taxon>
        <taxon>Multicrustacea</taxon>
        <taxon>Hexanauplia</taxon>
        <taxon>Copepoda</taxon>
        <taxon>Harpacticoida</taxon>
        <taxon>Harpacticidae</taxon>
        <taxon>Tigriopus</taxon>
    </lineage>
</organism>
<feature type="binding site" evidence="16">
    <location>
        <position position="468"/>
    </location>
    <ligand>
        <name>ATP</name>
        <dbReference type="ChEBI" id="CHEBI:30616"/>
    </ligand>
</feature>
<accession>A0A553NP45</accession>
<dbReference type="Proteomes" id="UP000318571">
    <property type="component" value="Chromosome 4"/>
</dbReference>
<feature type="compositionally biased region" description="Basic residues" evidence="19">
    <location>
        <begin position="1484"/>
        <end position="1505"/>
    </location>
</feature>
<evidence type="ECO:0000256" key="14">
    <source>
        <dbReference type="ARBA" id="ARBA00034036"/>
    </source>
</evidence>
<feature type="binding site" evidence="16">
    <location>
        <position position="898"/>
    </location>
    <ligand>
        <name>ATP</name>
        <dbReference type="ChEBI" id="CHEBI:30616"/>
    </ligand>
</feature>
<keyword evidence="13 18" id="KW-0472">Membrane</keyword>
<feature type="domain" description="P-type ATPase N-terminal" evidence="20">
    <location>
        <begin position="85"/>
        <end position="149"/>
    </location>
</feature>
<feature type="binding site" evidence="16">
    <location>
        <position position="1051"/>
    </location>
    <ligand>
        <name>ATP</name>
        <dbReference type="ChEBI" id="CHEBI:30616"/>
    </ligand>
</feature>
<evidence type="ECO:0000259" key="21">
    <source>
        <dbReference type="Pfam" id="PF16212"/>
    </source>
</evidence>
<dbReference type="Pfam" id="PF16209">
    <property type="entry name" value="PhoLip_ATPase_N"/>
    <property type="match status" value="1"/>
</dbReference>
<feature type="binding site" evidence="16">
    <location>
        <position position="694"/>
    </location>
    <ligand>
        <name>ATP</name>
        <dbReference type="ChEBI" id="CHEBI:30616"/>
    </ligand>
</feature>
<dbReference type="Pfam" id="PF16212">
    <property type="entry name" value="PhoLip_ATPase_C"/>
    <property type="match status" value="2"/>
</dbReference>
<gene>
    <name evidence="22" type="ORF">TCAL_02914</name>
</gene>
<dbReference type="NCBIfam" id="TIGR01494">
    <property type="entry name" value="ATPase_P-type"/>
    <property type="match status" value="1"/>
</dbReference>
<dbReference type="NCBIfam" id="TIGR01652">
    <property type="entry name" value="ATPase-Plipid"/>
    <property type="match status" value="2"/>
</dbReference>
<feature type="binding site" evidence="17">
    <location>
        <position position="468"/>
    </location>
    <ligand>
        <name>Mg(2+)</name>
        <dbReference type="ChEBI" id="CHEBI:18420"/>
    </ligand>
</feature>
<dbReference type="Gene3D" id="3.40.1110.10">
    <property type="entry name" value="Calcium-transporting ATPase, cytoplasmic domain N"/>
    <property type="match status" value="1"/>
</dbReference>
<evidence type="ECO:0000256" key="4">
    <source>
        <dbReference type="ARBA" id="ARBA00022448"/>
    </source>
</evidence>
<dbReference type="InterPro" id="IPR036412">
    <property type="entry name" value="HAD-like_sf"/>
</dbReference>
<dbReference type="PANTHER" id="PTHR24092">
    <property type="entry name" value="PROBABLE PHOSPHOLIPID-TRANSPORTING ATPASE"/>
    <property type="match status" value="1"/>
</dbReference>
<evidence type="ECO:0000256" key="12">
    <source>
        <dbReference type="ARBA" id="ARBA00023055"/>
    </source>
</evidence>
<feature type="binding site" evidence="16">
    <location>
        <position position="467"/>
    </location>
    <ligand>
        <name>ATP</name>
        <dbReference type="ChEBI" id="CHEBI:30616"/>
    </ligand>
</feature>
<feature type="binding site" evidence="16">
    <location>
        <position position="1050"/>
    </location>
    <ligand>
        <name>ATP</name>
        <dbReference type="ChEBI" id="CHEBI:30616"/>
    </ligand>
</feature>
<comment type="cofactor">
    <cofactor evidence="1 17">
        <name>Mg(2+)</name>
        <dbReference type="ChEBI" id="CHEBI:18420"/>
    </cofactor>
</comment>
<feature type="binding site" evidence="16">
    <location>
        <position position="897"/>
    </location>
    <ligand>
        <name>ATP</name>
        <dbReference type="ChEBI" id="CHEBI:30616"/>
    </ligand>
</feature>
<evidence type="ECO:0000256" key="8">
    <source>
        <dbReference type="ARBA" id="ARBA00022840"/>
    </source>
</evidence>
<dbReference type="InterPro" id="IPR008250">
    <property type="entry name" value="ATPase_P-typ_transduc_dom_A_sf"/>
</dbReference>
<dbReference type="STRING" id="6832.A0A553NP45"/>
<evidence type="ECO:0000313" key="22">
    <source>
        <dbReference type="EMBL" id="TRY67212.1"/>
    </source>
</evidence>
<feature type="binding site" evidence="16">
    <location>
        <position position="466"/>
    </location>
    <ligand>
        <name>ATP</name>
        <dbReference type="ChEBI" id="CHEBI:30616"/>
    </ligand>
</feature>
<dbReference type="SFLD" id="SFLDS00003">
    <property type="entry name" value="Haloacid_Dehalogenase"/>
    <property type="match status" value="1"/>
</dbReference>
<comment type="catalytic activity">
    <reaction evidence="14 18">
        <text>ATP + H2O + phospholipidSide 1 = ADP + phosphate + phospholipidSide 2.</text>
        <dbReference type="EC" id="7.6.2.1"/>
    </reaction>
</comment>
<dbReference type="InterPro" id="IPR018303">
    <property type="entry name" value="ATPase_P-typ_P_site"/>
</dbReference>
<dbReference type="FunFam" id="3.40.50.1000:FF:000014">
    <property type="entry name" value="Phospholipid-transporting ATPase"/>
    <property type="match status" value="1"/>
</dbReference>
<evidence type="ECO:0000259" key="20">
    <source>
        <dbReference type="Pfam" id="PF16209"/>
    </source>
</evidence>
<evidence type="ECO:0000256" key="6">
    <source>
        <dbReference type="ARBA" id="ARBA00022723"/>
    </source>
</evidence>
<evidence type="ECO:0000256" key="11">
    <source>
        <dbReference type="ARBA" id="ARBA00022989"/>
    </source>
</evidence>
<keyword evidence="11 18" id="KW-1133">Transmembrane helix</keyword>
<feature type="domain" description="P-type ATPase C-terminal" evidence="21">
    <location>
        <begin position="1073"/>
        <end position="1187"/>
    </location>
</feature>
<dbReference type="GO" id="GO:0005886">
    <property type="term" value="C:plasma membrane"/>
    <property type="evidence" value="ECO:0007669"/>
    <property type="project" value="TreeGrafter"/>
</dbReference>
<protein>
    <recommendedName>
        <fullName evidence="18">Phospholipid-transporting ATPase</fullName>
        <ecNumber evidence="18">7.6.2.1</ecNumber>
    </recommendedName>
</protein>
<dbReference type="InterPro" id="IPR001757">
    <property type="entry name" value="P_typ_ATPase"/>
</dbReference>
<dbReference type="GO" id="GO:0140326">
    <property type="term" value="F:ATPase-coupled intramembrane lipid transporter activity"/>
    <property type="evidence" value="ECO:0007669"/>
    <property type="project" value="UniProtKB-EC"/>
</dbReference>
<name>A0A553NP45_TIGCA</name>
<keyword evidence="10 18" id="KW-1278">Translocase</keyword>
<feature type="region of interest" description="Disordered" evidence="19">
    <location>
        <begin position="1396"/>
        <end position="1424"/>
    </location>
</feature>
<comment type="subcellular location">
    <subcellularLocation>
        <location evidence="2">Endomembrane system</location>
        <topology evidence="2">Multi-pass membrane protein</topology>
    </subcellularLocation>
    <subcellularLocation>
        <location evidence="18">Membrane</location>
        <topology evidence="18">Multi-pass membrane protein</topology>
    </subcellularLocation>
</comment>
<dbReference type="EC" id="7.6.2.1" evidence="18"/>
<evidence type="ECO:0000313" key="23">
    <source>
        <dbReference type="Proteomes" id="UP000318571"/>
    </source>
</evidence>
<feature type="binding site" evidence="16">
    <location>
        <position position="1021"/>
    </location>
    <ligand>
        <name>ATP</name>
        <dbReference type="ChEBI" id="CHEBI:30616"/>
    </ligand>
</feature>
<feature type="region of interest" description="Disordered" evidence="19">
    <location>
        <begin position="1443"/>
        <end position="1517"/>
    </location>
</feature>
<dbReference type="Pfam" id="PF13246">
    <property type="entry name" value="Cation_ATPase"/>
    <property type="match status" value="1"/>
</dbReference>
<feature type="transmembrane region" description="Helical" evidence="18">
    <location>
        <begin position="1318"/>
        <end position="1338"/>
    </location>
</feature>
<keyword evidence="9 17" id="KW-0460">Magnesium</keyword>
<dbReference type="InterPro" id="IPR023298">
    <property type="entry name" value="ATPase_P-typ_TM_dom_sf"/>
</dbReference>
<evidence type="ECO:0000256" key="16">
    <source>
        <dbReference type="PIRSR" id="PIRSR606539-2"/>
    </source>
</evidence>
<dbReference type="GO" id="GO:0000287">
    <property type="term" value="F:magnesium ion binding"/>
    <property type="evidence" value="ECO:0007669"/>
    <property type="project" value="UniProtKB-UniRule"/>
</dbReference>
<evidence type="ECO:0000256" key="7">
    <source>
        <dbReference type="ARBA" id="ARBA00022741"/>
    </source>
</evidence>
<feature type="binding site" evidence="16">
    <location>
        <position position="1027"/>
    </location>
    <ligand>
        <name>ATP</name>
        <dbReference type="ChEBI" id="CHEBI:30616"/>
    </ligand>
</feature>
<dbReference type="PANTHER" id="PTHR24092:SF190">
    <property type="entry name" value="PHOSPHOLIPID-TRANSPORTING ATPASE"/>
    <property type="match status" value="1"/>
</dbReference>
<feature type="domain" description="P-type ATPase C-terminal" evidence="21">
    <location>
        <begin position="1198"/>
        <end position="1387"/>
    </location>
</feature>
<dbReference type="Gene3D" id="3.40.50.1000">
    <property type="entry name" value="HAD superfamily/HAD-like"/>
    <property type="match status" value="1"/>
</dbReference>
<evidence type="ECO:0000256" key="18">
    <source>
        <dbReference type="RuleBase" id="RU362033"/>
    </source>
</evidence>
<reference evidence="22 23" key="1">
    <citation type="journal article" date="2018" name="Nat. Ecol. Evol.">
        <title>Genomic signatures of mitonuclear coevolution across populations of Tigriopus californicus.</title>
        <authorList>
            <person name="Barreto F.S."/>
            <person name="Watson E.T."/>
            <person name="Lima T.G."/>
            <person name="Willett C.S."/>
            <person name="Edmands S."/>
            <person name="Li W."/>
            <person name="Burton R.S."/>
        </authorList>
    </citation>
    <scope>NUCLEOTIDE SEQUENCE [LARGE SCALE GENOMIC DNA]</scope>
    <source>
        <strain evidence="22 23">San Diego</strain>
    </source>
</reference>
<comment type="similarity">
    <text evidence="3 18">Belongs to the cation transport ATPase (P-type) (TC 3.A.3) family. Type IV subfamily.</text>
</comment>
<dbReference type="SUPFAM" id="SSF56784">
    <property type="entry name" value="HAD-like"/>
    <property type="match status" value="1"/>
</dbReference>
<dbReference type="SUPFAM" id="SSF81653">
    <property type="entry name" value="Calcium ATPase, transduction domain A"/>
    <property type="match status" value="1"/>
</dbReference>
<dbReference type="OMA" id="FIGTMEW"/>
<comment type="caution">
    <text evidence="22">The sequence shown here is derived from an EMBL/GenBank/DDBJ whole genome shotgun (WGS) entry which is preliminary data.</text>
</comment>
<evidence type="ECO:0000256" key="2">
    <source>
        <dbReference type="ARBA" id="ARBA00004127"/>
    </source>
</evidence>
<keyword evidence="4" id="KW-0813">Transport</keyword>
<feature type="transmembrane region" description="Helical" evidence="18">
    <location>
        <begin position="1137"/>
        <end position="1157"/>
    </location>
</feature>
<feature type="binding site" evidence="16">
    <location>
        <position position="653"/>
    </location>
    <ligand>
        <name>ATP</name>
        <dbReference type="ChEBI" id="CHEBI:30616"/>
    </ligand>
</feature>
<feature type="binding site" evidence="17">
    <location>
        <position position="466"/>
    </location>
    <ligand>
        <name>Mg(2+)</name>
        <dbReference type="ChEBI" id="CHEBI:18420"/>
    </ligand>
</feature>
<dbReference type="SUPFAM" id="SSF81665">
    <property type="entry name" value="Calcium ATPase, transmembrane domain M"/>
    <property type="match status" value="2"/>
</dbReference>
<evidence type="ECO:0000256" key="15">
    <source>
        <dbReference type="PIRSR" id="PIRSR606539-1"/>
    </source>
</evidence>
<evidence type="ECO:0000256" key="13">
    <source>
        <dbReference type="ARBA" id="ARBA00023136"/>
    </source>
</evidence>
<dbReference type="GO" id="GO:0045332">
    <property type="term" value="P:phospholipid translocation"/>
    <property type="evidence" value="ECO:0007669"/>
    <property type="project" value="TreeGrafter"/>
</dbReference>
<feature type="transmembrane region" description="Helical" evidence="18">
    <location>
        <begin position="341"/>
        <end position="367"/>
    </location>
</feature>
<dbReference type="CDD" id="cd02073">
    <property type="entry name" value="P-type_ATPase_APLT_Dnf-like"/>
    <property type="match status" value="1"/>
</dbReference>